<comment type="caution">
    <text evidence="2">The sequence shown here is derived from an EMBL/GenBank/DDBJ whole genome shotgun (WGS) entry which is preliminary data.</text>
</comment>
<feature type="compositionally biased region" description="Polar residues" evidence="1">
    <location>
        <begin position="116"/>
        <end position="138"/>
    </location>
</feature>
<evidence type="ECO:0000313" key="3">
    <source>
        <dbReference type="Proteomes" id="UP000191612"/>
    </source>
</evidence>
<reference evidence="3" key="1">
    <citation type="journal article" date="2017" name="Nat. Microbiol.">
        <title>Global analysis of biosynthetic gene clusters reveals vast potential of secondary metabolite production in Penicillium species.</title>
        <authorList>
            <person name="Nielsen J.C."/>
            <person name="Grijseels S."/>
            <person name="Prigent S."/>
            <person name="Ji B."/>
            <person name="Dainat J."/>
            <person name="Nielsen K.F."/>
            <person name="Frisvad J.C."/>
            <person name="Workman M."/>
            <person name="Nielsen J."/>
        </authorList>
    </citation>
    <scope>NUCLEOTIDE SEQUENCE [LARGE SCALE GENOMIC DNA]</scope>
    <source>
        <strain evidence="3">IBT 29525</strain>
    </source>
</reference>
<gene>
    <name evidence="2" type="ORF">PENSOL_c027G02281</name>
</gene>
<sequence length="147" mass="16613">MAHEKRDIYALSPSVQTANPESNVMSFLNIFLRAKLRFVLFATDNLLMQKRFDSIKLLVVLHSPNSPQQSQVQVPVIKIAPISYAQKRLRALKKRQKVLQPRSRDFKPKSLPLAQYSETSMPSENAVETTPAAESTPSKYAESKKSV</sequence>
<organism evidence="2 3">
    <name type="scientific">Penicillium solitum</name>
    <dbReference type="NCBI Taxonomy" id="60172"/>
    <lineage>
        <taxon>Eukaryota</taxon>
        <taxon>Fungi</taxon>
        <taxon>Dikarya</taxon>
        <taxon>Ascomycota</taxon>
        <taxon>Pezizomycotina</taxon>
        <taxon>Eurotiomycetes</taxon>
        <taxon>Eurotiomycetidae</taxon>
        <taxon>Eurotiales</taxon>
        <taxon>Aspergillaceae</taxon>
        <taxon>Penicillium</taxon>
    </lineage>
</organism>
<evidence type="ECO:0000256" key="1">
    <source>
        <dbReference type="SAM" id="MobiDB-lite"/>
    </source>
</evidence>
<feature type="region of interest" description="Disordered" evidence="1">
    <location>
        <begin position="95"/>
        <end position="147"/>
    </location>
</feature>
<dbReference type="Proteomes" id="UP000191612">
    <property type="component" value="Unassembled WGS sequence"/>
</dbReference>
<keyword evidence="3" id="KW-1185">Reference proteome</keyword>
<dbReference type="AlphaFoldDB" id="A0A1V6QYC7"/>
<evidence type="ECO:0000313" key="2">
    <source>
        <dbReference type="EMBL" id="OQD94184.1"/>
    </source>
</evidence>
<proteinExistence type="predicted"/>
<protein>
    <submittedName>
        <fullName evidence="2">Uncharacterized protein</fullName>
    </submittedName>
</protein>
<name>A0A1V6QYC7_9EURO</name>
<dbReference type="EMBL" id="MDYO01000027">
    <property type="protein sequence ID" value="OQD94184.1"/>
    <property type="molecule type" value="Genomic_DNA"/>
</dbReference>
<accession>A0A1V6QYC7</accession>